<keyword evidence="4 7" id="KW-0812">Transmembrane</keyword>
<name>A0A9D5WTJ9_9BACT</name>
<dbReference type="CDD" id="cd13127">
    <property type="entry name" value="MATE_tuaB_like"/>
    <property type="match status" value="1"/>
</dbReference>
<evidence type="ECO:0000256" key="7">
    <source>
        <dbReference type="SAM" id="Phobius"/>
    </source>
</evidence>
<evidence type="ECO:0000256" key="6">
    <source>
        <dbReference type="ARBA" id="ARBA00023136"/>
    </source>
</evidence>
<keyword evidence="6 7" id="KW-0472">Membrane</keyword>
<feature type="transmembrane region" description="Helical" evidence="7">
    <location>
        <begin position="134"/>
        <end position="155"/>
    </location>
</feature>
<sequence length="505" mass="57082">MSPDKENRAQVKKYNTPQEESSLKQKAINGVKWTFLDQAGSLGISFVVGIILARLLQPAEYGLLGMVTVFTAIATVFTDSGFGQAMVRKTDLTEEDKLTAFWFSCGMGILVYIALFISAPWVSAFYKEPQLTDILRITSIPILFSGLITIPNMIFTREINFKVTTKISFSRAILSGMVGIYMAIMGYGVWALIVQGLVSSGIEIVMFNYYCKWKIKFIFKKNSFHYLWGFGSKMLASNLLNTAYNNLYQIVIGKFYSPTDLGQYQRGQSYSGLFSNTLTQVVQRVSFPTLSKMQDDTERLKYGYRKIIKMSMLVSCLGSMALAAMAKPLIVILIGEKWLPAAEYLQIICLGALLYPVHAINLNVLTVMGRSDLFLKLEIIKKIIGTIPIVIGIFLGLKVMLWAGVVSSFLCFAINAHYSEKLINYSFVSQFKDILPFIITSLCFGALSWSITFLSIQIEFQLITQLIIFISLTIVYYEWTKNEEYLEIKRIIFSLYNKAIRSEKL</sequence>
<evidence type="ECO:0000313" key="8">
    <source>
        <dbReference type="EMBL" id="MBF1446039.1"/>
    </source>
</evidence>
<dbReference type="RefSeq" id="WP_278488997.1">
    <property type="nucleotide sequence ID" value="NZ_CAJZDG010000127.1"/>
</dbReference>
<dbReference type="InterPro" id="IPR050833">
    <property type="entry name" value="Poly_Biosynth_Transport"/>
</dbReference>
<feature type="transmembrane region" description="Helical" evidence="7">
    <location>
        <begin position="167"/>
        <end position="184"/>
    </location>
</feature>
<comment type="caution">
    <text evidence="8">The sequence shown here is derived from an EMBL/GenBank/DDBJ whole genome shotgun (WGS) entry which is preliminary data.</text>
</comment>
<gene>
    <name evidence="8" type="ORF">HXN55_01440</name>
</gene>
<comment type="similarity">
    <text evidence="2">Belongs to the polysaccharide synthase family.</text>
</comment>
<feature type="transmembrane region" description="Helical" evidence="7">
    <location>
        <begin position="33"/>
        <end position="55"/>
    </location>
</feature>
<evidence type="ECO:0000313" key="9">
    <source>
        <dbReference type="Proteomes" id="UP000787419"/>
    </source>
</evidence>
<dbReference type="Proteomes" id="UP000787419">
    <property type="component" value="Unassembled WGS sequence"/>
</dbReference>
<feature type="transmembrane region" description="Helical" evidence="7">
    <location>
        <begin position="99"/>
        <end position="122"/>
    </location>
</feature>
<keyword evidence="3" id="KW-1003">Cell membrane</keyword>
<feature type="transmembrane region" description="Helical" evidence="7">
    <location>
        <begin position="434"/>
        <end position="456"/>
    </location>
</feature>
<comment type="subcellular location">
    <subcellularLocation>
        <location evidence="1">Cell membrane</location>
        <topology evidence="1">Multi-pass membrane protein</topology>
    </subcellularLocation>
</comment>
<evidence type="ECO:0000256" key="3">
    <source>
        <dbReference type="ARBA" id="ARBA00022475"/>
    </source>
</evidence>
<dbReference type="Pfam" id="PF13440">
    <property type="entry name" value="Polysacc_synt_3"/>
    <property type="match status" value="1"/>
</dbReference>
<dbReference type="PANTHER" id="PTHR30250:SF10">
    <property type="entry name" value="LIPOPOLYSACCHARIDE BIOSYNTHESIS PROTEIN WZXC"/>
    <property type="match status" value="1"/>
</dbReference>
<protein>
    <submittedName>
        <fullName evidence="8">Lipopolysaccharide biosynthesis protein</fullName>
    </submittedName>
</protein>
<feature type="transmembrane region" description="Helical" evidence="7">
    <location>
        <begin position="344"/>
        <end position="367"/>
    </location>
</feature>
<accession>A0A9D5WTJ9</accession>
<dbReference type="EMBL" id="JABZTM010000008">
    <property type="protein sequence ID" value="MBF1446039.1"/>
    <property type="molecule type" value="Genomic_DNA"/>
</dbReference>
<reference evidence="8" key="1">
    <citation type="submission" date="2020-04" db="EMBL/GenBank/DDBJ databases">
        <title>Deep metagenomics examines the oral microbiome during advanced dental caries in children, revealing novel taxa and co-occurrences with host molecules.</title>
        <authorList>
            <person name="Baker J.L."/>
            <person name="Morton J.T."/>
            <person name="Dinis M."/>
            <person name="Alvarez R."/>
            <person name="Tran N.C."/>
            <person name="Knight R."/>
            <person name="Edlund A."/>
        </authorList>
    </citation>
    <scope>NUCLEOTIDE SEQUENCE</scope>
    <source>
        <strain evidence="8">JCVI_32_bin.50</strain>
    </source>
</reference>
<evidence type="ECO:0000256" key="4">
    <source>
        <dbReference type="ARBA" id="ARBA00022692"/>
    </source>
</evidence>
<proteinExistence type="inferred from homology"/>
<evidence type="ECO:0000256" key="2">
    <source>
        <dbReference type="ARBA" id="ARBA00007430"/>
    </source>
</evidence>
<evidence type="ECO:0000256" key="1">
    <source>
        <dbReference type="ARBA" id="ARBA00004651"/>
    </source>
</evidence>
<feature type="transmembrane region" description="Helical" evidence="7">
    <location>
        <begin position="379"/>
        <end position="395"/>
    </location>
</feature>
<feature type="transmembrane region" description="Helical" evidence="7">
    <location>
        <begin position="310"/>
        <end position="332"/>
    </location>
</feature>
<keyword evidence="5 7" id="KW-1133">Transmembrane helix</keyword>
<feature type="transmembrane region" description="Helical" evidence="7">
    <location>
        <begin position="190"/>
        <end position="211"/>
    </location>
</feature>
<organism evidence="8 9">
    <name type="scientific">Prevotella nigrescens</name>
    <dbReference type="NCBI Taxonomy" id="28133"/>
    <lineage>
        <taxon>Bacteria</taxon>
        <taxon>Pseudomonadati</taxon>
        <taxon>Bacteroidota</taxon>
        <taxon>Bacteroidia</taxon>
        <taxon>Bacteroidales</taxon>
        <taxon>Prevotellaceae</taxon>
        <taxon>Prevotella</taxon>
    </lineage>
</organism>
<evidence type="ECO:0000256" key="5">
    <source>
        <dbReference type="ARBA" id="ARBA00022989"/>
    </source>
</evidence>
<dbReference type="PANTHER" id="PTHR30250">
    <property type="entry name" value="PST FAMILY PREDICTED COLANIC ACID TRANSPORTER"/>
    <property type="match status" value="1"/>
</dbReference>
<dbReference type="AlphaFoldDB" id="A0A9D5WTJ9"/>
<dbReference type="GO" id="GO:0005886">
    <property type="term" value="C:plasma membrane"/>
    <property type="evidence" value="ECO:0007669"/>
    <property type="project" value="UniProtKB-SubCell"/>
</dbReference>
<feature type="transmembrane region" description="Helical" evidence="7">
    <location>
        <begin position="61"/>
        <end position="78"/>
    </location>
</feature>